<accession>A0A1M6IRN7</accession>
<feature type="domain" description="Thioredoxin" evidence="1">
    <location>
        <begin position="43"/>
        <end position="100"/>
    </location>
</feature>
<dbReference type="PROSITE" id="PS51354">
    <property type="entry name" value="GLUTAREDOXIN_2"/>
    <property type="match status" value="1"/>
</dbReference>
<organism evidence="2 3">
    <name type="scientific">Propionispora hippei DSM 15287</name>
    <dbReference type="NCBI Taxonomy" id="1123003"/>
    <lineage>
        <taxon>Bacteria</taxon>
        <taxon>Bacillati</taxon>
        <taxon>Bacillota</taxon>
        <taxon>Negativicutes</taxon>
        <taxon>Selenomonadales</taxon>
        <taxon>Sporomusaceae</taxon>
        <taxon>Propionispora</taxon>
    </lineage>
</organism>
<keyword evidence="3" id="KW-1185">Reference proteome</keyword>
<dbReference type="RefSeq" id="WP_223191742.1">
    <property type="nucleotide sequence ID" value="NZ_FQZD01000019.1"/>
</dbReference>
<sequence length="122" mass="14465">MFETLQTVPVIFYKALARVVLQLEEGNNLEEGWRLMKSVTVLITDWCPHCKRAIAWIDEVKQENPKYKDIKVEIIDEEKNPAIAKQYNYYYVPTYYVEKRKIFEGGTTKDIVRKVFEEAIKN</sequence>
<dbReference type="InterPro" id="IPR013766">
    <property type="entry name" value="Thioredoxin_domain"/>
</dbReference>
<gene>
    <name evidence="2" type="ORF">SAMN02745170_02380</name>
</gene>
<dbReference type="Pfam" id="PF00085">
    <property type="entry name" value="Thioredoxin"/>
    <property type="match status" value="1"/>
</dbReference>
<dbReference type="AlphaFoldDB" id="A0A1M6IRN7"/>
<evidence type="ECO:0000313" key="2">
    <source>
        <dbReference type="EMBL" id="SHJ37141.1"/>
    </source>
</evidence>
<name>A0A1M6IRN7_9FIRM</name>
<evidence type="ECO:0000259" key="1">
    <source>
        <dbReference type="Pfam" id="PF00085"/>
    </source>
</evidence>
<proteinExistence type="predicted"/>
<dbReference type="Gene3D" id="3.40.30.10">
    <property type="entry name" value="Glutaredoxin"/>
    <property type="match status" value="1"/>
</dbReference>
<dbReference type="InterPro" id="IPR036249">
    <property type="entry name" value="Thioredoxin-like_sf"/>
</dbReference>
<dbReference type="EMBL" id="FQZD01000019">
    <property type="protein sequence ID" value="SHJ37141.1"/>
    <property type="molecule type" value="Genomic_DNA"/>
</dbReference>
<reference evidence="2 3" key="1">
    <citation type="submission" date="2016-11" db="EMBL/GenBank/DDBJ databases">
        <authorList>
            <person name="Varghese N."/>
            <person name="Submissions S."/>
        </authorList>
    </citation>
    <scope>NUCLEOTIDE SEQUENCE [LARGE SCALE GENOMIC DNA]</scope>
    <source>
        <strain evidence="2 3">DSM 15287</strain>
    </source>
</reference>
<protein>
    <submittedName>
        <fullName evidence="2">Thioredoxin</fullName>
    </submittedName>
</protein>
<evidence type="ECO:0000313" key="3">
    <source>
        <dbReference type="Proteomes" id="UP000322917"/>
    </source>
</evidence>
<dbReference type="Proteomes" id="UP000322917">
    <property type="component" value="Unassembled WGS sequence"/>
</dbReference>
<dbReference type="SUPFAM" id="SSF52833">
    <property type="entry name" value="Thioredoxin-like"/>
    <property type="match status" value="1"/>
</dbReference>